<dbReference type="Pfam" id="PF11104">
    <property type="entry name" value="PilM_2"/>
    <property type="match status" value="1"/>
</dbReference>
<dbReference type="InterPro" id="IPR050696">
    <property type="entry name" value="FtsA/MreB"/>
</dbReference>
<dbReference type="Gene3D" id="3.30.1490.300">
    <property type="match status" value="1"/>
</dbReference>
<dbReference type="EMBL" id="MHIZ01000027">
    <property type="protein sequence ID" value="OGY59898.1"/>
    <property type="molecule type" value="Genomic_DNA"/>
</dbReference>
<dbReference type="PANTHER" id="PTHR32432">
    <property type="entry name" value="CELL DIVISION PROTEIN FTSA-RELATED"/>
    <property type="match status" value="1"/>
</dbReference>
<dbReference type="InterPro" id="IPR043129">
    <property type="entry name" value="ATPase_NBD"/>
</dbReference>
<dbReference type="Proteomes" id="UP000178808">
    <property type="component" value="Unassembled WGS sequence"/>
</dbReference>
<gene>
    <name evidence="1" type="ORF">A3I31_01935</name>
</gene>
<evidence type="ECO:0008006" key="3">
    <source>
        <dbReference type="Google" id="ProtNLM"/>
    </source>
</evidence>
<dbReference type="InterPro" id="IPR005883">
    <property type="entry name" value="PilM"/>
</dbReference>
<dbReference type="PIRSF" id="PIRSF019169">
    <property type="entry name" value="PilM"/>
    <property type="match status" value="1"/>
</dbReference>
<protein>
    <recommendedName>
        <fullName evidence="3">SHS2 domain-containing protein</fullName>
    </recommendedName>
</protein>
<name>A0A1G1Z5I5_9BACT</name>
<dbReference type="AlphaFoldDB" id="A0A1G1Z5I5"/>
<reference evidence="1 2" key="1">
    <citation type="journal article" date="2016" name="Nat. Commun.">
        <title>Thousands of microbial genomes shed light on interconnected biogeochemical processes in an aquifer system.</title>
        <authorList>
            <person name="Anantharaman K."/>
            <person name="Brown C.T."/>
            <person name="Hug L.A."/>
            <person name="Sharon I."/>
            <person name="Castelle C.J."/>
            <person name="Probst A.J."/>
            <person name="Thomas B.C."/>
            <person name="Singh A."/>
            <person name="Wilkins M.J."/>
            <person name="Karaoz U."/>
            <person name="Brodie E.L."/>
            <person name="Williams K.H."/>
            <person name="Hubbard S.S."/>
            <person name="Banfield J.F."/>
        </authorList>
    </citation>
    <scope>NUCLEOTIDE SEQUENCE [LARGE SCALE GENOMIC DNA]</scope>
</reference>
<accession>A0A1G1Z5I5</accession>
<dbReference type="NCBIfam" id="TIGR01175">
    <property type="entry name" value="pilM"/>
    <property type="match status" value="1"/>
</dbReference>
<evidence type="ECO:0000313" key="1">
    <source>
        <dbReference type="EMBL" id="OGY59898.1"/>
    </source>
</evidence>
<dbReference type="PANTHER" id="PTHR32432:SF3">
    <property type="entry name" value="ETHANOLAMINE UTILIZATION PROTEIN EUTJ"/>
    <property type="match status" value="1"/>
</dbReference>
<proteinExistence type="predicted"/>
<evidence type="ECO:0000313" key="2">
    <source>
        <dbReference type="Proteomes" id="UP000178808"/>
    </source>
</evidence>
<comment type="caution">
    <text evidence="1">The sequence shown here is derived from an EMBL/GenBank/DDBJ whole genome shotgun (WGS) entry which is preliminary data.</text>
</comment>
<dbReference type="SUPFAM" id="SSF53067">
    <property type="entry name" value="Actin-like ATPase domain"/>
    <property type="match status" value="2"/>
</dbReference>
<dbReference type="Gene3D" id="3.30.420.40">
    <property type="match status" value="2"/>
</dbReference>
<organism evidence="1 2">
    <name type="scientific">Candidatus Colwellbacteria bacterium RIFCSPLOWO2_02_FULL_44_20b</name>
    <dbReference type="NCBI Taxonomy" id="1797691"/>
    <lineage>
        <taxon>Bacteria</taxon>
        <taxon>Candidatus Colwelliibacteriota</taxon>
    </lineage>
</organism>
<sequence length="359" mass="39504">MNFNFLKSLSGRAEYLGVDIGTTSVKIVELMETGGHPALRNYGILESYGHLERLNNAIQTSNLKMLDTETAELLRVLLKNLKTKTKNAIASLPPFLSFTALLDIPVMPPAEMARAMQYQARQFVPLPITEVTIDWMTVGEREDEKGAKFQQVFLVSVPNEHIRKYQKIFTLAGLNLKALEVEGVSLARLLTTGDPTESLIVDIGSRSTSISVAAGGSLKYSVQTDIAGGSLTQTISGGLGINIQRAEELKKRLGILGRGGEYELSSLMLPYLDVILGEVKRVKETYEKTYKNVIERVIITGGGANLLGIEKYMEQQFNLPIVKAAPFKKIEYPSHLEPIIEEVGTTFSVALGLGIRQFI</sequence>
<dbReference type="CDD" id="cd24049">
    <property type="entry name" value="ASKHA_NBD_PilM"/>
    <property type="match status" value="1"/>
</dbReference>